<dbReference type="AlphaFoldDB" id="A0A6G0YNG2"/>
<keyword evidence="1" id="KW-1133">Transmembrane helix</keyword>
<dbReference type="EMBL" id="VUJU01003140">
    <property type="protein sequence ID" value="KAF0758989.1"/>
    <property type="molecule type" value="Genomic_DNA"/>
</dbReference>
<evidence type="ECO:0000256" key="1">
    <source>
        <dbReference type="SAM" id="Phobius"/>
    </source>
</evidence>
<proteinExistence type="predicted"/>
<accession>A0A6G0YNG2</accession>
<dbReference type="Proteomes" id="UP000478052">
    <property type="component" value="Unassembled WGS sequence"/>
</dbReference>
<evidence type="ECO:0000313" key="3">
    <source>
        <dbReference type="Proteomes" id="UP000478052"/>
    </source>
</evidence>
<reference evidence="2 3" key="1">
    <citation type="submission" date="2019-08" db="EMBL/GenBank/DDBJ databases">
        <title>Whole genome of Aphis craccivora.</title>
        <authorList>
            <person name="Voronova N.V."/>
            <person name="Shulinski R.S."/>
            <person name="Bandarenka Y.V."/>
            <person name="Zhorov D.G."/>
            <person name="Warner D."/>
        </authorList>
    </citation>
    <scope>NUCLEOTIDE SEQUENCE [LARGE SCALE GENOMIC DNA]</scope>
    <source>
        <strain evidence="2">180601</strain>
        <tissue evidence="2">Whole Body</tissue>
    </source>
</reference>
<sequence>MGNVCRKSPASSTVTPPIKLFYPLLSFNVLLRASKPPLWAIVHSSKTINLQSFRTCAILLCSEILHIVFFTLVRFNVLPPSSNVAAMPEKATAKAIP</sequence>
<organism evidence="2 3">
    <name type="scientific">Aphis craccivora</name>
    <name type="common">Cowpea aphid</name>
    <dbReference type="NCBI Taxonomy" id="307492"/>
    <lineage>
        <taxon>Eukaryota</taxon>
        <taxon>Metazoa</taxon>
        <taxon>Ecdysozoa</taxon>
        <taxon>Arthropoda</taxon>
        <taxon>Hexapoda</taxon>
        <taxon>Insecta</taxon>
        <taxon>Pterygota</taxon>
        <taxon>Neoptera</taxon>
        <taxon>Paraneoptera</taxon>
        <taxon>Hemiptera</taxon>
        <taxon>Sternorrhyncha</taxon>
        <taxon>Aphidomorpha</taxon>
        <taxon>Aphidoidea</taxon>
        <taxon>Aphididae</taxon>
        <taxon>Aphidini</taxon>
        <taxon>Aphis</taxon>
        <taxon>Aphis</taxon>
    </lineage>
</organism>
<evidence type="ECO:0000313" key="2">
    <source>
        <dbReference type="EMBL" id="KAF0758989.1"/>
    </source>
</evidence>
<feature type="transmembrane region" description="Helical" evidence="1">
    <location>
        <begin position="53"/>
        <end position="73"/>
    </location>
</feature>
<keyword evidence="3" id="KW-1185">Reference proteome</keyword>
<name>A0A6G0YNG2_APHCR</name>
<keyword evidence="1" id="KW-0812">Transmembrane</keyword>
<gene>
    <name evidence="2" type="ORF">FWK35_00019370</name>
</gene>
<comment type="caution">
    <text evidence="2">The sequence shown here is derived from an EMBL/GenBank/DDBJ whole genome shotgun (WGS) entry which is preliminary data.</text>
</comment>
<protein>
    <submittedName>
        <fullName evidence="2">Uncharacterized protein</fullName>
    </submittedName>
</protein>
<keyword evidence="1" id="KW-0472">Membrane</keyword>
<dbReference type="OrthoDB" id="7464821at2759"/>